<evidence type="ECO:0000256" key="1">
    <source>
        <dbReference type="ARBA" id="ARBA00011063"/>
    </source>
</evidence>
<dbReference type="Gene3D" id="3.40.50.2300">
    <property type="match status" value="1"/>
</dbReference>
<reference evidence="7 8" key="1">
    <citation type="submission" date="2018-08" db="EMBL/GenBank/DDBJ databases">
        <title>Thalassotalea euphylliae genome.</title>
        <authorList>
            <person name="Summers S."/>
            <person name="Rice S.A."/>
            <person name="Freckelton M.L."/>
            <person name="Nedved B.T."/>
            <person name="Hadfield M.G."/>
        </authorList>
    </citation>
    <scope>NUCLEOTIDE SEQUENCE [LARGE SCALE GENOMIC DNA]</scope>
    <source>
        <strain evidence="6 8">H2</strain>
        <strain evidence="7">H3</strain>
    </source>
</reference>
<dbReference type="PRINTS" id="PR00719">
    <property type="entry name" value="LMWPTPASE"/>
</dbReference>
<dbReference type="AlphaFoldDB" id="A0A3E0U752"/>
<dbReference type="InterPro" id="IPR036196">
    <property type="entry name" value="Ptyr_pPase_sf"/>
</dbReference>
<keyword evidence="2" id="KW-0378">Hydrolase</keyword>
<dbReference type="SUPFAM" id="SSF52788">
    <property type="entry name" value="Phosphotyrosine protein phosphatases I"/>
    <property type="match status" value="1"/>
</dbReference>
<evidence type="ECO:0000313" key="7">
    <source>
        <dbReference type="Proteomes" id="UP000256899"/>
    </source>
</evidence>
<dbReference type="CDD" id="cd16343">
    <property type="entry name" value="LMWPTP"/>
    <property type="match status" value="1"/>
</dbReference>
<protein>
    <submittedName>
        <fullName evidence="5">Low molecular weight phosphotyrosine protein phosphatase</fullName>
    </submittedName>
</protein>
<dbReference type="PANTHER" id="PTHR47439">
    <property type="entry name" value="LOW MOLECULAR WEIGHT PHOSPHOTYROSINE PROTEIN PHOSPHATASE-RELATED"/>
    <property type="match status" value="1"/>
</dbReference>
<keyword evidence="7" id="KW-1185">Reference proteome</keyword>
<dbReference type="Proteomes" id="UP000256899">
    <property type="component" value="Unassembled WGS sequence"/>
</dbReference>
<evidence type="ECO:0000313" key="6">
    <source>
        <dbReference type="EMBL" id="REL37370.1"/>
    </source>
</evidence>
<evidence type="ECO:0000256" key="2">
    <source>
        <dbReference type="ARBA" id="ARBA00022801"/>
    </source>
</evidence>
<accession>A0A3E0U752</accession>
<dbReference type="SMART" id="SM00226">
    <property type="entry name" value="LMWPc"/>
    <property type="match status" value="1"/>
</dbReference>
<comment type="similarity">
    <text evidence="1">Belongs to the low molecular weight phosphotyrosine protein phosphatase family.</text>
</comment>
<feature type="active site" description="Proton donor" evidence="3">
    <location>
        <position position="115"/>
    </location>
</feature>
<sequence>MGNICRSPTAEAVFRAKANQAGLDITIDSAGTIGAHVREKPDHRSQKAGMERGYSFEGIRSRKVASSDFEKFDLVLAMDNQNLQDLLTNSPTEHHHKIKLFLEFADNFEETEVPDPYYGGAGGFKYVVDLIEDASDGLINRIRE</sequence>
<dbReference type="Pfam" id="PF01451">
    <property type="entry name" value="LMWPc"/>
    <property type="match status" value="1"/>
</dbReference>
<dbReference type="EMBL" id="QUOT01000001">
    <property type="protein sequence ID" value="REL32564.1"/>
    <property type="molecule type" value="Genomic_DNA"/>
</dbReference>
<evidence type="ECO:0000313" key="5">
    <source>
        <dbReference type="EMBL" id="REL32564.1"/>
    </source>
</evidence>
<name>A0A3E0U752_9GAMM</name>
<dbReference type="GO" id="GO:0004725">
    <property type="term" value="F:protein tyrosine phosphatase activity"/>
    <property type="evidence" value="ECO:0007669"/>
    <property type="project" value="InterPro"/>
</dbReference>
<dbReference type="PANTHER" id="PTHR47439:SF1">
    <property type="entry name" value="ACID PHOSPHATASE"/>
    <property type="match status" value="1"/>
</dbReference>
<dbReference type="InterPro" id="IPR052995">
    <property type="entry name" value="LMW-PTP"/>
</dbReference>
<dbReference type="OrthoDB" id="9784339at2"/>
<evidence type="ECO:0000259" key="4">
    <source>
        <dbReference type="SMART" id="SM00226"/>
    </source>
</evidence>
<feature type="active site" evidence="3">
    <location>
        <position position="6"/>
    </location>
</feature>
<dbReference type="InterPro" id="IPR017867">
    <property type="entry name" value="Tyr_phospatase_low_mol_wt"/>
</dbReference>
<evidence type="ECO:0000256" key="3">
    <source>
        <dbReference type="PIRSR" id="PIRSR617867-1"/>
    </source>
</evidence>
<feature type="domain" description="Phosphotyrosine protein phosphatase I" evidence="4">
    <location>
        <begin position="2"/>
        <end position="141"/>
    </location>
</feature>
<comment type="caution">
    <text evidence="5">The sequence shown here is derived from an EMBL/GenBank/DDBJ whole genome shotgun (WGS) entry which is preliminary data.</text>
</comment>
<gene>
    <name evidence="6" type="ORF">DXX92_09195</name>
    <name evidence="5" type="ORF">DXX94_01410</name>
</gene>
<dbReference type="Proteomes" id="UP000256999">
    <property type="component" value="Unassembled WGS sequence"/>
</dbReference>
<evidence type="ECO:0000313" key="8">
    <source>
        <dbReference type="Proteomes" id="UP000256999"/>
    </source>
</evidence>
<reference evidence="5" key="2">
    <citation type="submission" date="2018-08" db="EMBL/GenBank/DDBJ databases">
        <authorList>
            <person name="Ferrada E.E."/>
            <person name="Latorre B.A."/>
        </authorList>
    </citation>
    <scope>NUCLEOTIDE SEQUENCE</scope>
    <source>
        <strain evidence="5">H3</strain>
    </source>
</reference>
<organism evidence="5 7">
    <name type="scientific">Thalassotalea euphylliae</name>
    <dbReference type="NCBI Taxonomy" id="1655234"/>
    <lineage>
        <taxon>Bacteria</taxon>
        <taxon>Pseudomonadati</taxon>
        <taxon>Pseudomonadota</taxon>
        <taxon>Gammaproteobacteria</taxon>
        <taxon>Alteromonadales</taxon>
        <taxon>Colwelliaceae</taxon>
        <taxon>Thalassotalea</taxon>
    </lineage>
</organism>
<dbReference type="EMBL" id="QUOV01000001">
    <property type="protein sequence ID" value="REL37370.1"/>
    <property type="molecule type" value="Genomic_DNA"/>
</dbReference>
<dbReference type="InterPro" id="IPR023485">
    <property type="entry name" value="Ptyr_pPase"/>
</dbReference>
<proteinExistence type="inferred from homology"/>